<keyword evidence="2" id="KW-1185">Reference proteome</keyword>
<comment type="caution">
    <text evidence="1">The sequence shown here is derived from an EMBL/GenBank/DDBJ whole genome shotgun (WGS) entry which is preliminary data.</text>
</comment>
<accession>A0ACC7NVP6</accession>
<name>A0ACC7NVP6_9BACL</name>
<dbReference type="EC" id="2.3.1.-" evidence="1"/>
<evidence type="ECO:0000313" key="2">
    <source>
        <dbReference type="Proteomes" id="UP001631969"/>
    </source>
</evidence>
<sequence length="171" mass="20052">MEIRVERIGTEEETERFLTLLREIALWLEEIGQPMWSLEGLKKERFLAENGDAELYLVYCGEEPAGAFMLKSHNEFWWPEAREDEDMFLKKLGVSRAYAGTGLSGRILEWVKLEAERRGIKHVRIEFYADREHLLTLYLNHGFEEVRRRVMPDGIEIALCQYATGQTEKVL</sequence>
<keyword evidence="1" id="KW-0808">Transferase</keyword>
<protein>
    <submittedName>
        <fullName evidence="1">GNAT family N-acetyltransferase</fullName>
        <ecNumber evidence="1">2.3.1.-</ecNumber>
    </submittedName>
</protein>
<keyword evidence="1" id="KW-0012">Acyltransferase</keyword>
<organism evidence="1 2">
    <name type="scientific">Paenibacillus mesotrionivorans</name>
    <dbReference type="NCBI Taxonomy" id="3160968"/>
    <lineage>
        <taxon>Bacteria</taxon>
        <taxon>Bacillati</taxon>
        <taxon>Bacillota</taxon>
        <taxon>Bacilli</taxon>
        <taxon>Bacillales</taxon>
        <taxon>Paenibacillaceae</taxon>
        <taxon>Paenibacillus</taxon>
    </lineage>
</organism>
<gene>
    <name evidence="1" type="ORF">ACI1P1_10650</name>
</gene>
<evidence type="ECO:0000313" key="1">
    <source>
        <dbReference type="EMBL" id="MFM9328748.1"/>
    </source>
</evidence>
<dbReference type="Proteomes" id="UP001631969">
    <property type="component" value="Unassembled WGS sequence"/>
</dbReference>
<dbReference type="EMBL" id="JBJURJ010000006">
    <property type="protein sequence ID" value="MFM9328748.1"/>
    <property type="molecule type" value="Genomic_DNA"/>
</dbReference>
<reference evidence="1" key="1">
    <citation type="submission" date="2024-12" db="EMBL/GenBank/DDBJ databases">
        <authorList>
            <person name="Wu N."/>
        </authorList>
    </citation>
    <scope>NUCLEOTIDE SEQUENCE</scope>
    <source>
        <strain evidence="1">P15</strain>
    </source>
</reference>
<proteinExistence type="predicted"/>